<evidence type="ECO:0000259" key="3">
    <source>
        <dbReference type="PROSITE" id="PS50887"/>
    </source>
</evidence>
<dbReference type="EMBL" id="DRGM01000069">
    <property type="protein sequence ID" value="HEA16041.1"/>
    <property type="molecule type" value="Genomic_DNA"/>
</dbReference>
<dbReference type="EC" id="2.7.7.65" evidence="1"/>
<dbReference type="Gene3D" id="3.30.70.270">
    <property type="match status" value="1"/>
</dbReference>
<accession>A0A7V1GDM1</accession>
<comment type="catalytic activity">
    <reaction evidence="2">
        <text>2 GTP = 3',3'-c-di-GMP + 2 diphosphate</text>
        <dbReference type="Rhea" id="RHEA:24898"/>
        <dbReference type="ChEBI" id="CHEBI:33019"/>
        <dbReference type="ChEBI" id="CHEBI:37565"/>
        <dbReference type="ChEBI" id="CHEBI:58805"/>
        <dbReference type="EC" id="2.7.7.65"/>
    </reaction>
</comment>
<dbReference type="InterPro" id="IPR029787">
    <property type="entry name" value="Nucleotide_cyclase"/>
</dbReference>
<dbReference type="AlphaFoldDB" id="A0A7V1GDM1"/>
<evidence type="ECO:0000313" key="4">
    <source>
        <dbReference type="EMBL" id="HEA16041.1"/>
    </source>
</evidence>
<dbReference type="GO" id="GO:1902201">
    <property type="term" value="P:negative regulation of bacterial-type flagellum-dependent cell motility"/>
    <property type="evidence" value="ECO:0007669"/>
    <property type="project" value="TreeGrafter"/>
</dbReference>
<comment type="caution">
    <text evidence="4">The sequence shown here is derived from an EMBL/GenBank/DDBJ whole genome shotgun (WGS) entry which is preliminary data.</text>
</comment>
<dbReference type="PROSITE" id="PS50887">
    <property type="entry name" value="GGDEF"/>
    <property type="match status" value="1"/>
</dbReference>
<evidence type="ECO:0000256" key="1">
    <source>
        <dbReference type="ARBA" id="ARBA00012528"/>
    </source>
</evidence>
<dbReference type="Pfam" id="PF00990">
    <property type="entry name" value="GGDEF"/>
    <property type="match status" value="1"/>
</dbReference>
<dbReference type="SUPFAM" id="SSF55073">
    <property type="entry name" value="Nucleotide cyclase"/>
    <property type="match status" value="1"/>
</dbReference>
<proteinExistence type="predicted"/>
<dbReference type="PANTHER" id="PTHR45138:SF9">
    <property type="entry name" value="DIGUANYLATE CYCLASE DGCM-RELATED"/>
    <property type="match status" value="1"/>
</dbReference>
<protein>
    <recommendedName>
        <fullName evidence="1">diguanylate cyclase</fullName>
        <ecNumber evidence="1">2.7.7.65</ecNumber>
    </recommendedName>
</protein>
<sequence>MILQVQENTQASVTGSFGVAQLNANTDVETTIAEADKAMYAAKAAGRNQVK</sequence>
<reference evidence="4" key="1">
    <citation type="journal article" date="2020" name="mSystems">
        <title>Genome- and Community-Level Interaction Insights into Carbon Utilization and Element Cycling Functions of Hydrothermarchaeota in Hydrothermal Sediment.</title>
        <authorList>
            <person name="Zhou Z."/>
            <person name="Liu Y."/>
            <person name="Xu W."/>
            <person name="Pan J."/>
            <person name="Luo Z.H."/>
            <person name="Li M."/>
        </authorList>
    </citation>
    <scope>NUCLEOTIDE SEQUENCE [LARGE SCALE GENOMIC DNA]</scope>
    <source>
        <strain evidence="4">HyVt-346</strain>
    </source>
</reference>
<dbReference type="PANTHER" id="PTHR45138">
    <property type="entry name" value="REGULATORY COMPONENTS OF SENSORY TRANSDUCTION SYSTEM"/>
    <property type="match status" value="1"/>
</dbReference>
<gene>
    <name evidence="4" type="ORF">ENH88_06275</name>
</gene>
<dbReference type="InterPro" id="IPR000160">
    <property type="entry name" value="GGDEF_dom"/>
</dbReference>
<dbReference type="GO" id="GO:0005886">
    <property type="term" value="C:plasma membrane"/>
    <property type="evidence" value="ECO:0007669"/>
    <property type="project" value="TreeGrafter"/>
</dbReference>
<dbReference type="Proteomes" id="UP000886188">
    <property type="component" value="Unassembled WGS sequence"/>
</dbReference>
<name>A0A7V1GDM1_9GAMM</name>
<dbReference type="InterPro" id="IPR050469">
    <property type="entry name" value="Diguanylate_Cyclase"/>
</dbReference>
<organism evidence="4">
    <name type="scientific">Pseudoalteromonas prydzensis</name>
    <dbReference type="NCBI Taxonomy" id="182141"/>
    <lineage>
        <taxon>Bacteria</taxon>
        <taxon>Pseudomonadati</taxon>
        <taxon>Pseudomonadota</taxon>
        <taxon>Gammaproteobacteria</taxon>
        <taxon>Alteromonadales</taxon>
        <taxon>Pseudoalteromonadaceae</taxon>
        <taxon>Pseudoalteromonas</taxon>
    </lineage>
</organism>
<evidence type="ECO:0000256" key="2">
    <source>
        <dbReference type="ARBA" id="ARBA00034247"/>
    </source>
</evidence>
<dbReference type="GO" id="GO:0043709">
    <property type="term" value="P:cell adhesion involved in single-species biofilm formation"/>
    <property type="evidence" value="ECO:0007669"/>
    <property type="project" value="TreeGrafter"/>
</dbReference>
<dbReference type="InterPro" id="IPR043128">
    <property type="entry name" value="Rev_trsase/Diguanyl_cyclase"/>
</dbReference>
<feature type="domain" description="GGDEF" evidence="3">
    <location>
        <begin position="1"/>
        <end position="51"/>
    </location>
</feature>
<dbReference type="GO" id="GO:0052621">
    <property type="term" value="F:diguanylate cyclase activity"/>
    <property type="evidence" value="ECO:0007669"/>
    <property type="project" value="UniProtKB-EC"/>
</dbReference>